<reference evidence="1 2" key="1">
    <citation type="submission" date="2016-04" db="EMBL/GenBank/DDBJ databases">
        <title>The genome of Intoshia linei affirms orthonectids as highly simplified spiralians.</title>
        <authorList>
            <person name="Mikhailov K.V."/>
            <person name="Slusarev G.S."/>
            <person name="Nikitin M.A."/>
            <person name="Logacheva M.D."/>
            <person name="Penin A."/>
            <person name="Aleoshin V."/>
            <person name="Panchin Y.V."/>
        </authorList>
    </citation>
    <scope>NUCLEOTIDE SEQUENCE [LARGE SCALE GENOMIC DNA]</scope>
    <source>
        <strain evidence="1">Intl2013</strain>
        <tissue evidence="1">Whole animal</tissue>
    </source>
</reference>
<name>A0A177APE2_9BILA</name>
<accession>A0A177APE2</accession>
<gene>
    <name evidence="1" type="ORF">A3Q56_08397</name>
</gene>
<comment type="caution">
    <text evidence="1">The sequence shown here is derived from an EMBL/GenBank/DDBJ whole genome shotgun (WGS) entry which is preliminary data.</text>
</comment>
<dbReference type="Proteomes" id="UP000078046">
    <property type="component" value="Unassembled WGS sequence"/>
</dbReference>
<dbReference type="AlphaFoldDB" id="A0A177APE2"/>
<sequence>MLLYNSQGYSEVDRLACLNSSIVIGVTGTKAIMEDFLLFRNEHYNFLLYAMLKNKLENIESIEEYNIVAESRKKSTNMLSDLEVKREEKIRKNKYNSVMDHVFTTKTDFQSGCTYSGDDKHIVKTVTL</sequence>
<organism evidence="1 2">
    <name type="scientific">Intoshia linei</name>
    <dbReference type="NCBI Taxonomy" id="1819745"/>
    <lineage>
        <taxon>Eukaryota</taxon>
        <taxon>Metazoa</taxon>
        <taxon>Spiralia</taxon>
        <taxon>Lophotrochozoa</taxon>
        <taxon>Mesozoa</taxon>
        <taxon>Orthonectida</taxon>
        <taxon>Rhopaluridae</taxon>
        <taxon>Intoshia</taxon>
    </lineage>
</organism>
<evidence type="ECO:0000313" key="1">
    <source>
        <dbReference type="EMBL" id="OAF63899.1"/>
    </source>
</evidence>
<keyword evidence="2" id="KW-1185">Reference proteome</keyword>
<dbReference type="EMBL" id="LWCA01002393">
    <property type="protein sequence ID" value="OAF63899.1"/>
    <property type="molecule type" value="Genomic_DNA"/>
</dbReference>
<proteinExistence type="predicted"/>
<protein>
    <submittedName>
        <fullName evidence="1">Uncharacterized protein</fullName>
    </submittedName>
</protein>
<evidence type="ECO:0000313" key="2">
    <source>
        <dbReference type="Proteomes" id="UP000078046"/>
    </source>
</evidence>